<keyword evidence="1" id="KW-0472">Membrane</keyword>
<feature type="transmembrane region" description="Helical" evidence="1">
    <location>
        <begin position="311"/>
        <end position="328"/>
    </location>
</feature>
<feature type="transmembrane region" description="Helical" evidence="1">
    <location>
        <begin position="349"/>
        <end position="369"/>
    </location>
</feature>
<dbReference type="Proteomes" id="UP000238205">
    <property type="component" value="Unassembled WGS sequence"/>
</dbReference>
<feature type="transmembrane region" description="Helical" evidence="1">
    <location>
        <begin position="375"/>
        <end position="395"/>
    </location>
</feature>
<reference evidence="2 3" key="1">
    <citation type="submission" date="2018-03" db="EMBL/GenBank/DDBJ databases">
        <title>Genomic Encyclopedia of Archaeal and Bacterial Type Strains, Phase II (KMG-II): from individual species to whole genera.</title>
        <authorList>
            <person name="Goeker M."/>
        </authorList>
    </citation>
    <scope>NUCLEOTIDE SEQUENCE [LARGE SCALE GENOMIC DNA]</scope>
    <source>
        <strain evidence="2 3">DSM 13175</strain>
    </source>
</reference>
<dbReference type="InterPro" id="IPR010288">
    <property type="entry name" value="EcsB_ABC"/>
</dbReference>
<feature type="transmembrane region" description="Helical" evidence="1">
    <location>
        <begin position="137"/>
        <end position="156"/>
    </location>
</feature>
<evidence type="ECO:0000256" key="1">
    <source>
        <dbReference type="SAM" id="Phobius"/>
    </source>
</evidence>
<feature type="transmembrane region" description="Helical" evidence="1">
    <location>
        <begin position="103"/>
        <end position="125"/>
    </location>
</feature>
<dbReference type="GO" id="GO:0016020">
    <property type="term" value="C:membrane"/>
    <property type="evidence" value="ECO:0007669"/>
    <property type="project" value="InterPro"/>
</dbReference>
<organism evidence="2 3">
    <name type="scientific">Alkalibacterium olivapovliticus</name>
    <dbReference type="NCBI Taxonomy" id="99907"/>
    <lineage>
        <taxon>Bacteria</taxon>
        <taxon>Bacillati</taxon>
        <taxon>Bacillota</taxon>
        <taxon>Bacilli</taxon>
        <taxon>Lactobacillales</taxon>
        <taxon>Carnobacteriaceae</taxon>
        <taxon>Alkalibacterium</taxon>
    </lineage>
</organism>
<sequence>MSLSDVFKKRTGYYYKQLGKYLKYVFNDHFVIALLILVGALGFAYSDYVETVSADAVLPRIVLVSVVFSALTIGGIRTLIKPADGVFLLPLEEELVPIMHKHLVVSVVFFSVGMSLVATAAMPLLEALTISETSFSASFVLTLVLLKILDLLTLYYSFKMTSSKNDFQLIVSKNGWILVTLVVSIFVSLSLGLILALLSVIGMFFVTFLKKSVTIWHWEKLIDTEQKRVQTIYRLINLFIETPYGRNKVKRRKLLDNLIVLFDKNTNPHLYYIVRVFFRQTSYSGLYFRLSLIGLIFILFSPTLWLRLIGSLLFIYLIGFQLLPLKQIMDESIHFKLYPYKNTDKIKAIQKLLAILLMISSILFSVASLNGGWDTFGIVLLVNTLFIWGFVKMYVPKRLER</sequence>
<protein>
    <submittedName>
        <fullName evidence="2">ABC-2 type transport system permease protein</fullName>
    </submittedName>
</protein>
<proteinExistence type="predicted"/>
<dbReference type="RefSeq" id="WP_170068884.1">
    <property type="nucleotide sequence ID" value="NZ_PVTO01000024.1"/>
</dbReference>
<dbReference type="AlphaFoldDB" id="A0A2T0W281"/>
<comment type="caution">
    <text evidence="2">The sequence shown here is derived from an EMBL/GenBank/DDBJ whole genome shotgun (WGS) entry which is preliminary data.</text>
</comment>
<feature type="transmembrane region" description="Helical" evidence="1">
    <location>
        <begin position="176"/>
        <end position="209"/>
    </location>
</feature>
<dbReference type="Pfam" id="PF05975">
    <property type="entry name" value="EcsB"/>
    <property type="match status" value="1"/>
</dbReference>
<evidence type="ECO:0000313" key="2">
    <source>
        <dbReference type="EMBL" id="PRY79077.1"/>
    </source>
</evidence>
<keyword evidence="1" id="KW-1133">Transmembrane helix</keyword>
<name>A0A2T0W281_9LACT</name>
<keyword evidence="3" id="KW-1185">Reference proteome</keyword>
<accession>A0A2T0W281</accession>
<keyword evidence="1" id="KW-0812">Transmembrane</keyword>
<dbReference type="EMBL" id="PVTO01000024">
    <property type="protein sequence ID" value="PRY79077.1"/>
    <property type="molecule type" value="Genomic_DNA"/>
</dbReference>
<feature type="transmembrane region" description="Helical" evidence="1">
    <location>
        <begin position="61"/>
        <end position="80"/>
    </location>
</feature>
<dbReference type="PIRSF" id="PIRSF037259">
    <property type="entry name" value="EcsB_ABC"/>
    <property type="match status" value="1"/>
</dbReference>
<evidence type="ECO:0000313" key="3">
    <source>
        <dbReference type="Proteomes" id="UP000238205"/>
    </source>
</evidence>
<gene>
    <name evidence="2" type="ORF">CLV38_1246</name>
</gene>
<feature type="transmembrane region" description="Helical" evidence="1">
    <location>
        <begin position="30"/>
        <end position="49"/>
    </location>
</feature>